<name>A0A135L4S7_9BACI</name>
<protein>
    <recommendedName>
        <fullName evidence="3">DUF1002 domain-containing protein</fullName>
    </recommendedName>
</protein>
<dbReference type="InterPro" id="IPR009343">
    <property type="entry name" value="DUF1002"/>
</dbReference>
<dbReference type="STRING" id="1413211.U473_08315"/>
<dbReference type="Proteomes" id="UP000070352">
    <property type="component" value="Unassembled WGS sequence"/>
</dbReference>
<dbReference type="Pfam" id="PF06207">
    <property type="entry name" value="DUF1002"/>
    <property type="match status" value="1"/>
</dbReference>
<evidence type="ECO:0000313" key="1">
    <source>
        <dbReference type="EMBL" id="KXG44008.1"/>
    </source>
</evidence>
<gene>
    <name evidence="1" type="ORF">U473_08315</name>
</gene>
<dbReference type="EMBL" id="LSKU01000001">
    <property type="protein sequence ID" value="KXG44008.1"/>
    <property type="molecule type" value="Genomic_DNA"/>
</dbReference>
<sequence>MIKIKNKFKLKLSLIMFISIFLFVSINPVFADSMAGSQIITLGKDLSKTQRDQILQQFEAAQDVPIVEVTNQEEHQYLGDTLPAKVIGSKAISSSMITFGESGSGLTIDSNNITWVTNEMYISALTTAGISDAEIKVTAPFPVSGTAALTGIIKAFEQATGKEINEDVKKVANEEMVRTAQLADQIGDKEKAVEFMKRIKEELAKQSAKLSDAELRALIEQVAQDLNIQLTGDELNSLISLLRKLQNANIDWDLVSQRLDQIKTGFQNFVQNNPEAKSFFRELLNFIKNLIDKILSWLG</sequence>
<keyword evidence="2" id="KW-1185">Reference proteome</keyword>
<reference evidence="1 2" key="1">
    <citation type="submission" date="2016-02" db="EMBL/GenBank/DDBJ databases">
        <title>Draft Genome for Tepidibacillus decaturensis nov. sp. Strain Z9, an Anaerobic, Moderately Thermophilic and Heterotrophic Bacterium from Deep Subsurface of the Illinois Basin, USA.</title>
        <authorList>
            <person name="Dong Y."/>
            <person name="Chang J.Y."/>
            <person name="Sanford R."/>
            <person name="Fouke B.W."/>
        </authorList>
    </citation>
    <scope>NUCLEOTIDE SEQUENCE [LARGE SCALE GENOMIC DNA]</scope>
    <source>
        <strain evidence="1 2">Z9</strain>
    </source>
</reference>
<evidence type="ECO:0000313" key="2">
    <source>
        <dbReference type="Proteomes" id="UP000070352"/>
    </source>
</evidence>
<comment type="caution">
    <text evidence="1">The sequence shown here is derived from an EMBL/GenBank/DDBJ whole genome shotgun (WGS) entry which is preliminary data.</text>
</comment>
<evidence type="ECO:0008006" key="3">
    <source>
        <dbReference type="Google" id="ProtNLM"/>
    </source>
</evidence>
<dbReference type="OrthoDB" id="9810153at2"/>
<proteinExistence type="predicted"/>
<organism evidence="1 2">
    <name type="scientific">Tepidibacillus decaturensis</name>
    <dbReference type="NCBI Taxonomy" id="1413211"/>
    <lineage>
        <taxon>Bacteria</taxon>
        <taxon>Bacillati</taxon>
        <taxon>Bacillota</taxon>
        <taxon>Bacilli</taxon>
        <taxon>Bacillales</taxon>
        <taxon>Bacillaceae</taxon>
        <taxon>Tepidibacillus</taxon>
    </lineage>
</organism>
<accession>A0A135L4S7</accession>
<dbReference type="RefSeq" id="WP_068725211.1">
    <property type="nucleotide sequence ID" value="NZ_LSKU01000001.1"/>
</dbReference>
<dbReference type="AlphaFoldDB" id="A0A135L4S7"/>